<evidence type="ECO:0000313" key="3">
    <source>
        <dbReference type="EMBL" id="NGO69521.1"/>
    </source>
</evidence>
<reference evidence="3 4" key="1">
    <citation type="submission" date="2020-02" db="EMBL/GenBank/DDBJ databases">
        <title>Whole-genome analyses of novel actinobacteria.</title>
        <authorList>
            <person name="Sahin N."/>
            <person name="Tatar D."/>
        </authorList>
    </citation>
    <scope>NUCLEOTIDE SEQUENCE [LARGE SCALE GENOMIC DNA]</scope>
    <source>
        <strain evidence="3 4">SB3404</strain>
    </source>
</reference>
<dbReference type="AlphaFoldDB" id="A0A6G4WYL3"/>
<accession>A0A6G4WYL3</accession>
<dbReference type="RefSeq" id="WP_165299208.1">
    <property type="nucleotide sequence ID" value="NZ_JAAKZZ010000122.1"/>
</dbReference>
<organism evidence="3 4">
    <name type="scientific">Streptomyces boncukensis</name>
    <dbReference type="NCBI Taxonomy" id="2711219"/>
    <lineage>
        <taxon>Bacteria</taxon>
        <taxon>Bacillati</taxon>
        <taxon>Actinomycetota</taxon>
        <taxon>Actinomycetes</taxon>
        <taxon>Kitasatosporales</taxon>
        <taxon>Streptomycetaceae</taxon>
        <taxon>Streptomyces</taxon>
    </lineage>
</organism>
<dbReference type="Gene3D" id="3.30.559.10">
    <property type="entry name" value="Chloramphenicol acetyltransferase-like domain"/>
    <property type="match status" value="1"/>
</dbReference>
<dbReference type="GO" id="GO:0009239">
    <property type="term" value="P:enterobactin biosynthetic process"/>
    <property type="evidence" value="ECO:0007669"/>
    <property type="project" value="TreeGrafter"/>
</dbReference>
<evidence type="ECO:0000259" key="2">
    <source>
        <dbReference type="Pfam" id="PF00668"/>
    </source>
</evidence>
<gene>
    <name evidence="3" type="ORF">G5C65_14380</name>
</gene>
<dbReference type="InterPro" id="IPR001242">
    <property type="entry name" value="Condensation_dom"/>
</dbReference>
<feature type="region of interest" description="Disordered" evidence="1">
    <location>
        <begin position="207"/>
        <end position="228"/>
    </location>
</feature>
<evidence type="ECO:0000313" key="4">
    <source>
        <dbReference type="Proteomes" id="UP000477722"/>
    </source>
</evidence>
<evidence type="ECO:0000256" key="1">
    <source>
        <dbReference type="SAM" id="MobiDB-lite"/>
    </source>
</evidence>
<dbReference type="GO" id="GO:0047527">
    <property type="term" value="F:2,3-dihydroxybenzoate-serine ligase activity"/>
    <property type="evidence" value="ECO:0007669"/>
    <property type="project" value="TreeGrafter"/>
</dbReference>
<feature type="region of interest" description="Disordered" evidence="1">
    <location>
        <begin position="433"/>
        <end position="471"/>
    </location>
</feature>
<dbReference type="GO" id="GO:0031177">
    <property type="term" value="F:phosphopantetheine binding"/>
    <property type="evidence" value="ECO:0007669"/>
    <property type="project" value="TreeGrafter"/>
</dbReference>
<feature type="domain" description="Condensation" evidence="2">
    <location>
        <begin position="6"/>
        <end position="340"/>
    </location>
</feature>
<keyword evidence="4" id="KW-1185">Reference proteome</keyword>
<dbReference type="GO" id="GO:0009366">
    <property type="term" value="C:enterobactin synthetase complex"/>
    <property type="evidence" value="ECO:0007669"/>
    <property type="project" value="TreeGrafter"/>
</dbReference>
<dbReference type="SUPFAM" id="SSF52777">
    <property type="entry name" value="CoA-dependent acyltransferases"/>
    <property type="match status" value="2"/>
</dbReference>
<dbReference type="GO" id="GO:0043041">
    <property type="term" value="P:amino acid activation for nonribosomal peptide biosynthetic process"/>
    <property type="evidence" value="ECO:0007669"/>
    <property type="project" value="TreeGrafter"/>
</dbReference>
<comment type="caution">
    <text evidence="3">The sequence shown here is derived from an EMBL/GenBank/DDBJ whole genome shotgun (WGS) entry which is preliminary data.</text>
</comment>
<sequence length="471" mass="49310">MTAPGAPLAPGQERLWTRQRSGPYGVYDRSVFAFRLHGELRRQALVQAVQRLVARHEPLRTTFGTVDGRPRQQVWPAGPVELESAGAAPGRAADRAARVREAGARIREAVTRPFDLASGPVLRTLLVRLARSEHLLVLCTHRATADARSRDVVAAELCELYAAAVDGRPDRLPALPVRYPDHAARLREQVTETGLAAQLDHWRERLAGLPAPRPPGGGPAPGGPPGEGARCALRVPAAVSGALERLARQHAGTLFDGLFTACQVLCAQEARQPDVALATVAGGRGGPGLDRLVGAFANPLVLRGTVRDGTPFARQLAQNARTVAEALAHQDVPFGRVADAWLPDRGAGPAPLPVTVALREPPAPPADPPGLAVREFHPTCLPPESGLAVEFTRTGAGDLSGVLTYDTALYGAAAVRALARRLEALLAAAAVRPDRPVGTLPGPAGAGGSAPTASGARRPAHPPRTLTACSP</sequence>
<dbReference type="PANTHER" id="PTHR45527">
    <property type="entry name" value="NONRIBOSOMAL PEPTIDE SYNTHETASE"/>
    <property type="match status" value="1"/>
</dbReference>
<dbReference type="Proteomes" id="UP000477722">
    <property type="component" value="Unassembled WGS sequence"/>
</dbReference>
<dbReference type="Pfam" id="PF00668">
    <property type="entry name" value="Condensation"/>
    <property type="match status" value="1"/>
</dbReference>
<dbReference type="GO" id="GO:0008610">
    <property type="term" value="P:lipid biosynthetic process"/>
    <property type="evidence" value="ECO:0007669"/>
    <property type="project" value="UniProtKB-ARBA"/>
</dbReference>
<dbReference type="Gene3D" id="3.30.559.30">
    <property type="entry name" value="Nonribosomal peptide synthetase, condensation domain"/>
    <property type="match status" value="1"/>
</dbReference>
<dbReference type="InterPro" id="IPR023213">
    <property type="entry name" value="CAT-like_dom_sf"/>
</dbReference>
<proteinExistence type="predicted"/>
<feature type="compositionally biased region" description="Pro residues" evidence="1">
    <location>
        <begin position="211"/>
        <end position="224"/>
    </location>
</feature>
<feature type="compositionally biased region" description="Low complexity" evidence="1">
    <location>
        <begin position="438"/>
        <end position="456"/>
    </location>
</feature>
<name>A0A6G4WYL3_9ACTN</name>
<dbReference type="PANTHER" id="PTHR45527:SF1">
    <property type="entry name" value="FATTY ACID SYNTHASE"/>
    <property type="match status" value="1"/>
</dbReference>
<protein>
    <recommendedName>
        <fullName evidence="2">Condensation domain-containing protein</fullName>
    </recommendedName>
</protein>
<dbReference type="EMBL" id="JAAKZZ010000122">
    <property type="protein sequence ID" value="NGO69521.1"/>
    <property type="molecule type" value="Genomic_DNA"/>
</dbReference>
<dbReference type="GO" id="GO:0005829">
    <property type="term" value="C:cytosol"/>
    <property type="evidence" value="ECO:0007669"/>
    <property type="project" value="TreeGrafter"/>
</dbReference>